<sequence length="152" mass="17809">MSTMKSTGELRPSPYNNDVIDFEFEQDTPKQVINLANTEIAKTWKSAVLQWHYAHDVKVKYFKVKVPPLDMTLIIETPFTQQRQRYTISLGVERLKSNVARATQIIDDKETDVNMNDSHVTLNCDSNYQVILKFYIESTLYIIWIKYDVIQK</sequence>
<proteinExistence type="predicted"/>
<reference evidence="1" key="1">
    <citation type="submission" date="2021-02" db="EMBL/GenBank/DDBJ databases">
        <authorList>
            <person name="Nowell W R."/>
        </authorList>
    </citation>
    <scope>NUCLEOTIDE SEQUENCE</scope>
</reference>
<dbReference type="Proteomes" id="UP000663851">
    <property type="component" value="Unassembled WGS sequence"/>
</dbReference>
<evidence type="ECO:0000313" key="1">
    <source>
        <dbReference type="EMBL" id="CAF4464335.1"/>
    </source>
</evidence>
<name>A0A820TDS2_9BILA</name>
<gene>
    <name evidence="1" type="ORF">HFQ381_LOCUS24921</name>
</gene>
<dbReference type="EMBL" id="CAJOBO010002703">
    <property type="protein sequence ID" value="CAF4464335.1"/>
    <property type="molecule type" value="Genomic_DNA"/>
</dbReference>
<evidence type="ECO:0000313" key="2">
    <source>
        <dbReference type="Proteomes" id="UP000663851"/>
    </source>
</evidence>
<comment type="caution">
    <text evidence="1">The sequence shown here is derived from an EMBL/GenBank/DDBJ whole genome shotgun (WGS) entry which is preliminary data.</text>
</comment>
<protein>
    <submittedName>
        <fullName evidence="1">Uncharacterized protein</fullName>
    </submittedName>
</protein>
<organism evidence="1 2">
    <name type="scientific">Rotaria socialis</name>
    <dbReference type="NCBI Taxonomy" id="392032"/>
    <lineage>
        <taxon>Eukaryota</taxon>
        <taxon>Metazoa</taxon>
        <taxon>Spiralia</taxon>
        <taxon>Gnathifera</taxon>
        <taxon>Rotifera</taxon>
        <taxon>Eurotatoria</taxon>
        <taxon>Bdelloidea</taxon>
        <taxon>Philodinida</taxon>
        <taxon>Philodinidae</taxon>
        <taxon>Rotaria</taxon>
    </lineage>
</organism>
<dbReference type="AlphaFoldDB" id="A0A820TDS2"/>
<accession>A0A820TDS2</accession>